<name>A0A1M5A4H0_9FIRM</name>
<feature type="transmembrane region" description="Helical" evidence="1">
    <location>
        <begin position="34"/>
        <end position="53"/>
    </location>
</feature>
<feature type="transmembrane region" description="Helical" evidence="1">
    <location>
        <begin position="12"/>
        <end position="28"/>
    </location>
</feature>
<dbReference type="STRING" id="1121429.SAMN02745133_02167"/>
<keyword evidence="1" id="KW-0812">Transmembrane</keyword>
<dbReference type="EMBL" id="FQUY01000016">
    <property type="protein sequence ID" value="SHF25209.1"/>
    <property type="molecule type" value="Genomic_DNA"/>
</dbReference>
<organism evidence="2 3">
    <name type="scientific">Desulforamulus putei DSM 12395</name>
    <dbReference type="NCBI Taxonomy" id="1121429"/>
    <lineage>
        <taxon>Bacteria</taxon>
        <taxon>Bacillati</taxon>
        <taxon>Bacillota</taxon>
        <taxon>Clostridia</taxon>
        <taxon>Eubacteriales</taxon>
        <taxon>Peptococcaceae</taxon>
        <taxon>Desulforamulus</taxon>
    </lineage>
</organism>
<evidence type="ECO:0000313" key="2">
    <source>
        <dbReference type="EMBL" id="SHF25209.1"/>
    </source>
</evidence>
<reference evidence="3" key="1">
    <citation type="submission" date="2016-11" db="EMBL/GenBank/DDBJ databases">
        <authorList>
            <person name="Varghese N."/>
            <person name="Submissions S."/>
        </authorList>
    </citation>
    <scope>NUCLEOTIDE SEQUENCE [LARGE SCALE GENOMIC DNA]</scope>
    <source>
        <strain evidence="3">DSM 12395</strain>
    </source>
</reference>
<accession>A0A1M5A4H0</accession>
<keyword evidence="1" id="KW-0472">Membrane</keyword>
<keyword evidence="1" id="KW-1133">Transmembrane helix</keyword>
<keyword evidence="3" id="KW-1185">Reference proteome</keyword>
<evidence type="ECO:0000313" key="3">
    <source>
        <dbReference type="Proteomes" id="UP000184148"/>
    </source>
</evidence>
<protein>
    <submittedName>
        <fullName evidence="2">Uncharacterized protein</fullName>
    </submittedName>
</protein>
<evidence type="ECO:0000256" key="1">
    <source>
        <dbReference type="SAM" id="Phobius"/>
    </source>
</evidence>
<proteinExistence type="predicted"/>
<sequence>MVARKSWRRGTVLYTAYLAVLGLIWAAVECWGLSAAMGLGLAVLSGAGMAVFWPRW</sequence>
<dbReference type="AlphaFoldDB" id="A0A1M5A4H0"/>
<gene>
    <name evidence="2" type="ORF">SAMN02745133_02167</name>
</gene>
<dbReference type="Proteomes" id="UP000184148">
    <property type="component" value="Unassembled WGS sequence"/>
</dbReference>